<evidence type="ECO:0000256" key="1">
    <source>
        <dbReference type="ARBA" id="ARBA00022679"/>
    </source>
</evidence>
<evidence type="ECO:0000259" key="3">
    <source>
        <dbReference type="PROSITE" id="PS51186"/>
    </source>
</evidence>
<evidence type="ECO:0000313" key="4">
    <source>
        <dbReference type="EMBL" id="SFD29580.1"/>
    </source>
</evidence>
<name>A0AAJ4WD09_9GAMM</name>
<dbReference type="RefSeq" id="WP_047782186.1">
    <property type="nucleotide sequence ID" value="NZ_FOLW01000012.1"/>
</dbReference>
<gene>
    <name evidence="4" type="ORF">SAMN02745723_11250</name>
</gene>
<keyword evidence="1" id="KW-0808">Transferase</keyword>
<dbReference type="CDD" id="cd04301">
    <property type="entry name" value="NAT_SF"/>
    <property type="match status" value="1"/>
</dbReference>
<dbReference type="Gene3D" id="3.40.630.30">
    <property type="match status" value="1"/>
</dbReference>
<dbReference type="SUPFAM" id="SSF55729">
    <property type="entry name" value="Acyl-CoA N-acyltransferases (Nat)"/>
    <property type="match status" value="1"/>
</dbReference>
<dbReference type="EMBL" id="FOLW01000012">
    <property type="protein sequence ID" value="SFD29580.1"/>
    <property type="molecule type" value="Genomic_DNA"/>
</dbReference>
<sequence length="164" mass="18649">MYRKLIVSLAEYPQYFDDVMGWCYREFWQGPKTDDFELNEFLKGHLDKNKIPCSLVALCDGRPVGSVHLVEKGYDTNPFSPCLTGLYVLPGFRNLGFGTMLIENALERARASGFPSVYLAADENINYYTSRGWTVIAPSDSPDHYILAKRKRIPFFPIGANTLH</sequence>
<comment type="caution">
    <text evidence="4">The sequence shown here is derived from an EMBL/GenBank/DDBJ whole genome shotgun (WGS) entry which is preliminary data.</text>
</comment>
<reference evidence="4 5" key="1">
    <citation type="submission" date="2016-10" db="EMBL/GenBank/DDBJ databases">
        <authorList>
            <person name="Varghese N."/>
            <person name="Submissions S."/>
        </authorList>
    </citation>
    <scope>NUCLEOTIDE SEQUENCE [LARGE SCALE GENOMIC DNA]</scope>
    <source>
        <strain evidence="4 5">DSM 5563</strain>
    </source>
</reference>
<organism evidence="4 5">
    <name type="scientific">Pragia fontium DSM 5563 = ATCC 49100</name>
    <dbReference type="NCBI Taxonomy" id="1122977"/>
    <lineage>
        <taxon>Bacteria</taxon>
        <taxon>Pseudomonadati</taxon>
        <taxon>Pseudomonadota</taxon>
        <taxon>Gammaproteobacteria</taxon>
        <taxon>Enterobacterales</taxon>
        <taxon>Budviciaceae</taxon>
        <taxon>Pragia</taxon>
    </lineage>
</organism>
<dbReference type="GO" id="GO:0016747">
    <property type="term" value="F:acyltransferase activity, transferring groups other than amino-acyl groups"/>
    <property type="evidence" value="ECO:0007669"/>
    <property type="project" value="InterPro"/>
</dbReference>
<evidence type="ECO:0000313" key="5">
    <source>
        <dbReference type="Proteomes" id="UP000226420"/>
    </source>
</evidence>
<dbReference type="Pfam" id="PF00583">
    <property type="entry name" value="Acetyltransf_1"/>
    <property type="match status" value="1"/>
</dbReference>
<feature type="domain" description="N-acetyltransferase" evidence="3">
    <location>
        <begin position="4"/>
        <end position="152"/>
    </location>
</feature>
<dbReference type="PROSITE" id="PS51186">
    <property type="entry name" value="GNAT"/>
    <property type="match status" value="1"/>
</dbReference>
<dbReference type="PANTHER" id="PTHR43877:SF1">
    <property type="entry name" value="ACETYLTRANSFERASE"/>
    <property type="match status" value="1"/>
</dbReference>
<dbReference type="Proteomes" id="UP000226420">
    <property type="component" value="Unassembled WGS sequence"/>
</dbReference>
<dbReference type="InterPro" id="IPR050832">
    <property type="entry name" value="Bact_Acetyltransf"/>
</dbReference>
<accession>A0AAJ4WD09</accession>
<keyword evidence="2" id="KW-0012">Acyltransferase</keyword>
<dbReference type="InterPro" id="IPR016181">
    <property type="entry name" value="Acyl_CoA_acyltransferase"/>
</dbReference>
<dbReference type="PANTHER" id="PTHR43877">
    <property type="entry name" value="AMINOALKYLPHOSPHONATE N-ACETYLTRANSFERASE-RELATED-RELATED"/>
    <property type="match status" value="1"/>
</dbReference>
<dbReference type="AlphaFoldDB" id="A0AAJ4WD09"/>
<protein>
    <submittedName>
        <fullName evidence="4">Acetyltransferase (GNAT) family protein</fullName>
    </submittedName>
</protein>
<proteinExistence type="predicted"/>
<dbReference type="InterPro" id="IPR000182">
    <property type="entry name" value="GNAT_dom"/>
</dbReference>
<evidence type="ECO:0000256" key="2">
    <source>
        <dbReference type="ARBA" id="ARBA00023315"/>
    </source>
</evidence>